<dbReference type="SUPFAM" id="SSF55874">
    <property type="entry name" value="ATPase domain of HSP90 chaperone/DNA topoisomerase II/histidine kinase"/>
    <property type="match status" value="1"/>
</dbReference>
<dbReference type="Proteomes" id="UP000000366">
    <property type="component" value="Plasmid RPME01"/>
</dbReference>
<gene>
    <name evidence="2" type="ordered locus">Mpe_B0283</name>
</gene>
<evidence type="ECO:0000256" key="1">
    <source>
        <dbReference type="SAM" id="MobiDB-lite"/>
    </source>
</evidence>
<organism evidence="2 3">
    <name type="scientific">Methylibium petroleiphilum (strain ATCC BAA-1232 / LMG 22953 / PM1)</name>
    <dbReference type="NCBI Taxonomy" id="420662"/>
    <lineage>
        <taxon>Bacteria</taxon>
        <taxon>Pseudomonadati</taxon>
        <taxon>Pseudomonadota</taxon>
        <taxon>Betaproteobacteria</taxon>
        <taxon>Burkholderiales</taxon>
        <taxon>Sphaerotilaceae</taxon>
        <taxon>Methylibium</taxon>
    </lineage>
</organism>
<dbReference type="eggNOG" id="COG1389">
    <property type="taxonomic scope" value="Bacteria"/>
</dbReference>
<evidence type="ECO:0000313" key="2">
    <source>
        <dbReference type="EMBL" id="ABM97058.1"/>
    </source>
</evidence>
<keyword evidence="3" id="KW-1185">Reference proteome</keyword>
<keyword evidence="2" id="KW-0614">Plasmid</keyword>
<dbReference type="KEGG" id="mpt:Mpe_B0283"/>
<dbReference type="EMBL" id="CP000556">
    <property type="protein sequence ID" value="ABM97058.1"/>
    <property type="molecule type" value="Genomic_DNA"/>
</dbReference>
<evidence type="ECO:0000313" key="3">
    <source>
        <dbReference type="Proteomes" id="UP000000366"/>
    </source>
</evidence>
<proteinExistence type="predicted"/>
<geneLocation type="plasmid" evidence="2 3">
    <name>RPME01</name>
</geneLocation>
<reference evidence="2 3" key="1">
    <citation type="journal article" date="2007" name="J. Bacteriol.">
        <title>Whole-genome analysis of the methyl tert-butyl ether-degrading beta-proteobacterium Methylibium petroleiphilum PM1.</title>
        <authorList>
            <person name="Kane S.R."/>
            <person name="Chakicherla A.Y."/>
            <person name="Chain P.S.G."/>
            <person name="Schmidt R."/>
            <person name="Shin M.W."/>
            <person name="Legler T.C."/>
            <person name="Scow K.M."/>
            <person name="Larimer F.W."/>
            <person name="Lucas S.M."/>
            <person name="Richardson P.M."/>
            <person name="Hristova K.R."/>
        </authorList>
    </citation>
    <scope>NUCLEOTIDE SEQUENCE [LARGE SCALE GENOMIC DNA]</scope>
    <source>
        <strain evidence="3">ATCC BAA-1232 / LMG 22953 / PM1</strain>
        <plasmid evidence="2 3">RPME01</plasmid>
    </source>
</reference>
<dbReference type="AlphaFoldDB" id="A2SNB9"/>
<name>A2SNB9_METPP</name>
<dbReference type="InterPro" id="IPR036890">
    <property type="entry name" value="HATPase_C_sf"/>
</dbReference>
<feature type="region of interest" description="Disordered" evidence="1">
    <location>
        <begin position="343"/>
        <end position="364"/>
    </location>
</feature>
<dbReference type="HOGENOM" id="CLU_553111_0_0_4"/>
<dbReference type="RefSeq" id="WP_011831646.1">
    <property type="nucleotide sequence ID" value="NC_008826.1"/>
</dbReference>
<sequence length="486" mass="54218">MDWFEVDKKGLAKLLERKGKAWVLYELLQNAWDENTTRVHVTLERIPGARTARLVVRDDNPTGFSDLSHAWRLYAESGKKADAAKRGRYNLGEKLVLSLCDEAEISTTTGTVRFDATGRHVSRVRIDRGSVFTGLLRITNTEIVDCARAVRELIPPPGIETFYNGDELPRRAPIASFEATLATVLADEEGYLRRTERKTVIEVYEPFEGEVPSLYELGVPVVETGDRWHLNVQQKVPLNPDRDNVPPGYLARLRALVVAHMADKLQADDANSSWVRDAIQKHGDLVPDAAISRMADLRFGEKRVAFDPSDPEANNRAVEQGYTLVYGSQLSKAEWEAMRRSGAVRPAGQVTPTSKPFSEDGDPLRTVSEADWTDDIRAVVEYARRVLPLLVGGPVHVTIASDVTWPFAGAYGSRRLTLNLGRLGHKWFSGPLEAINDLLLHEAAHEFASNHLSAEYHDALSRLGAKLTSIALRQPELFELRRTVEA</sequence>
<protein>
    <submittedName>
        <fullName evidence="2">Uncharacterized protein</fullName>
    </submittedName>
</protein>
<accession>A2SNB9</accession>